<keyword evidence="1" id="KW-1133">Transmembrane helix</keyword>
<dbReference type="InterPro" id="IPR046735">
    <property type="entry name" value="PA2779-like"/>
</dbReference>
<dbReference type="RefSeq" id="WP_158946909.1">
    <property type="nucleotide sequence ID" value="NZ_CP046400.1"/>
</dbReference>
<keyword evidence="3" id="KW-1185">Reference proteome</keyword>
<proteinExistence type="predicted"/>
<dbReference type="Pfam" id="PF20332">
    <property type="entry name" value="DUF6627"/>
    <property type="match status" value="1"/>
</dbReference>
<evidence type="ECO:0000313" key="3">
    <source>
        <dbReference type="Proteomes" id="UP000428328"/>
    </source>
</evidence>
<sequence length="134" mass="14626">MWNRIVKYACYITIVCMMVLNVSVPMAKAEMISTETSIAASQSEANRDLVRSFFQRDDLRQALTERGINVDEAQARIDSLSDEEVASLADRIQDMPAGAGALGTILGAALLVFIILLITDIAGATDVFPFVKKQ</sequence>
<dbReference type="NCBIfam" id="NF033919">
    <property type="entry name" value="PA2779_fam"/>
    <property type="match status" value="1"/>
</dbReference>
<dbReference type="AlphaFoldDB" id="A0A6I6JPW3"/>
<evidence type="ECO:0000256" key="1">
    <source>
        <dbReference type="SAM" id="Phobius"/>
    </source>
</evidence>
<evidence type="ECO:0000313" key="2">
    <source>
        <dbReference type="EMBL" id="QGY39684.1"/>
    </source>
</evidence>
<gene>
    <name evidence="2" type="ORF">GM415_05980</name>
</gene>
<reference evidence="2 3" key="1">
    <citation type="submission" date="2019-11" db="EMBL/GenBank/DDBJ databases">
        <authorList>
            <person name="Zheng R.K."/>
            <person name="Sun C.M."/>
        </authorList>
    </citation>
    <scope>NUCLEOTIDE SEQUENCE [LARGE SCALE GENOMIC DNA]</scope>
    <source>
        <strain evidence="2 3">SRB007</strain>
    </source>
</reference>
<feature type="transmembrane region" description="Helical" evidence="1">
    <location>
        <begin position="6"/>
        <end position="24"/>
    </location>
</feature>
<keyword evidence="1" id="KW-0812">Transmembrane</keyword>
<organism evidence="2 3">
    <name type="scientific">Pseudodesulfovibrio cashew</name>
    <dbReference type="NCBI Taxonomy" id="2678688"/>
    <lineage>
        <taxon>Bacteria</taxon>
        <taxon>Pseudomonadati</taxon>
        <taxon>Thermodesulfobacteriota</taxon>
        <taxon>Desulfovibrionia</taxon>
        <taxon>Desulfovibrionales</taxon>
        <taxon>Desulfovibrionaceae</taxon>
    </lineage>
</organism>
<dbReference type="Proteomes" id="UP000428328">
    <property type="component" value="Chromosome"/>
</dbReference>
<keyword evidence="1" id="KW-0472">Membrane</keyword>
<dbReference type="InterPro" id="IPR016924">
    <property type="entry name" value="UCP029543"/>
</dbReference>
<feature type="transmembrane region" description="Helical" evidence="1">
    <location>
        <begin position="97"/>
        <end position="118"/>
    </location>
</feature>
<accession>A0A6I6JPW3</accession>
<name>A0A6I6JPW3_9BACT</name>
<dbReference type="EMBL" id="CP046400">
    <property type="protein sequence ID" value="QGY39684.1"/>
    <property type="molecule type" value="Genomic_DNA"/>
</dbReference>
<dbReference type="KEGG" id="psel:GM415_05980"/>
<protein>
    <submittedName>
        <fullName evidence="2">PA2779 family protein</fullName>
    </submittedName>
</protein>
<dbReference type="PIRSF" id="PIRSF029543">
    <property type="entry name" value="UCP029543"/>
    <property type="match status" value="1"/>
</dbReference>